<dbReference type="EMBL" id="HBKQ01025124">
    <property type="protein sequence ID" value="CAE2243028.1"/>
    <property type="molecule type" value="Transcribed_RNA"/>
</dbReference>
<keyword evidence="1" id="KW-0732">Signal</keyword>
<feature type="chain" id="PRO_5031327106" evidence="1">
    <location>
        <begin position="18"/>
        <end position="457"/>
    </location>
</feature>
<accession>A0A7S4MTZ9</accession>
<name>A0A7S4MTZ9_9STRA</name>
<dbReference type="AlphaFoldDB" id="A0A7S4MTZ9"/>
<feature type="signal peptide" evidence="1">
    <location>
        <begin position="1"/>
        <end position="17"/>
    </location>
</feature>
<reference evidence="2" key="1">
    <citation type="submission" date="2021-01" db="EMBL/GenBank/DDBJ databases">
        <authorList>
            <person name="Corre E."/>
            <person name="Pelletier E."/>
            <person name="Niang G."/>
            <person name="Scheremetjew M."/>
            <person name="Finn R."/>
            <person name="Kale V."/>
            <person name="Holt S."/>
            <person name="Cochrane G."/>
            <person name="Meng A."/>
            <person name="Brown T."/>
            <person name="Cohen L."/>
        </authorList>
    </citation>
    <scope>NUCLEOTIDE SEQUENCE</scope>
    <source>
        <strain evidence="2">Isolate 1302-5</strain>
    </source>
</reference>
<protein>
    <submittedName>
        <fullName evidence="2">Uncharacterized protein</fullName>
    </submittedName>
</protein>
<evidence type="ECO:0000313" key="2">
    <source>
        <dbReference type="EMBL" id="CAE2243028.1"/>
    </source>
</evidence>
<organism evidence="2">
    <name type="scientific">Odontella aurita</name>
    <dbReference type="NCBI Taxonomy" id="265563"/>
    <lineage>
        <taxon>Eukaryota</taxon>
        <taxon>Sar</taxon>
        <taxon>Stramenopiles</taxon>
        <taxon>Ochrophyta</taxon>
        <taxon>Bacillariophyta</taxon>
        <taxon>Mediophyceae</taxon>
        <taxon>Biddulphiophycidae</taxon>
        <taxon>Eupodiscales</taxon>
        <taxon>Odontellaceae</taxon>
        <taxon>Odontella</taxon>
    </lineage>
</organism>
<gene>
    <name evidence="2" type="ORF">OAUR00152_LOCUS17084</name>
</gene>
<proteinExistence type="predicted"/>
<sequence length="457" mass="51816">MIDFLLAIILSFRGTSSFVMPGHVQTVRRYPLKSKFQVSITRNCMSTVNRLALNDNIHSGEKHFTWSPQDLTKDCTGFLPIPDDDYLKKYQENPELWPVEFFLVVYRRTKNKESRKSETQILVRESANGTSKWGVGTGVPATRWMLSAQEGPPLGYKWSSPPLSMKDPVSTQHPRISFEASNFPEWGGQNSWAYTKIDIREDAFNGPDSKEFKDSELENYANRIRNNLRTKFSEKIGDGNNRNSWESNRLSVVKHVVEKSNSLAAIQGTLRMSGLFARRKACDIQQKNDIAAEDESACPRYVDLGKNAPDPAKLVRSMRVFTMFPQMPDPMPQPSTSPEELQQEITSRASRMAKKGRDPHKDKYGRIFTHISTSNVSNTIHGVYFTLDATDLPGLDDVPALDLFGTEHVKRQWKSLEDLKVLDSDGTSISKEDTKPTFISGFIVRQLVKDAVIDIKE</sequence>
<evidence type="ECO:0000256" key="1">
    <source>
        <dbReference type="SAM" id="SignalP"/>
    </source>
</evidence>